<reference evidence="4" key="1">
    <citation type="submission" date="2013-11" db="EMBL/GenBank/DDBJ databases">
        <authorList>
            <person name="Thropp P.A."/>
            <person name="Correa S.M."/>
            <person name="Garb J.E."/>
            <person name="Binford G.J."/>
        </authorList>
    </citation>
    <scope>NUCLEOTIDE SEQUENCE</scope>
    <source>
        <tissue evidence="4">Venom gland</tissue>
    </source>
</reference>
<reference evidence="4" key="2">
    <citation type="journal article" date="2014" name="J. Proteome Res.">
        <title>Spit and venom from scytodes spiders: a diverse and distinct cocktail.</title>
        <authorList>
            <person name="Zobel-Thropp P.A."/>
            <person name="Correa S.M."/>
            <person name="Garb J.E."/>
            <person name="Binford G.J."/>
        </authorList>
    </citation>
    <scope>NUCLEOTIDE SEQUENCE</scope>
    <source>
        <tissue evidence="4">Venom gland</tissue>
    </source>
</reference>
<dbReference type="InterPro" id="IPR009030">
    <property type="entry name" value="Growth_fac_rcpt_cys_sf"/>
</dbReference>
<organism evidence="4">
    <name type="scientific">Scytodes thoracica</name>
    <name type="common">Spitting spider</name>
    <name type="synonym">Aranea thoracica</name>
    <dbReference type="NCBI Taxonomy" id="1112478"/>
    <lineage>
        <taxon>Eukaryota</taxon>
        <taxon>Metazoa</taxon>
        <taxon>Ecdysozoa</taxon>
        <taxon>Arthropoda</taxon>
        <taxon>Chelicerata</taxon>
        <taxon>Arachnida</taxon>
        <taxon>Araneae</taxon>
        <taxon>Araneomorphae</taxon>
        <taxon>Haplogynae</taxon>
        <taxon>Scytodoidea</taxon>
        <taxon>Scytodidae</taxon>
        <taxon>Scytodes</taxon>
    </lineage>
</organism>
<feature type="signal peptide" evidence="2">
    <location>
        <begin position="1"/>
        <end position="23"/>
    </location>
</feature>
<accession>A0A0A0V5S8</accession>
<dbReference type="GO" id="GO:0005576">
    <property type="term" value="C:extracellular region"/>
    <property type="evidence" value="ECO:0007669"/>
    <property type="project" value="InterPro"/>
</dbReference>
<proteinExistence type="evidence at transcript level"/>
<evidence type="ECO:0000313" key="4">
    <source>
        <dbReference type="EMBL" id="AIW62542.1"/>
    </source>
</evidence>
<dbReference type="InterPro" id="IPR000867">
    <property type="entry name" value="IGFBP-like"/>
</dbReference>
<evidence type="ECO:0000256" key="1">
    <source>
        <dbReference type="ARBA" id="ARBA00023157"/>
    </source>
</evidence>
<keyword evidence="2" id="KW-0732">Signal</keyword>
<evidence type="ECO:0000256" key="2">
    <source>
        <dbReference type="SAM" id="SignalP"/>
    </source>
</evidence>
<dbReference type="SUPFAM" id="SSF57184">
    <property type="entry name" value="Growth factor receptor domain"/>
    <property type="match status" value="1"/>
</dbReference>
<keyword evidence="1" id="KW-1015">Disulfide bond</keyword>
<dbReference type="EMBL" id="KF860605">
    <property type="protein sequence ID" value="AIW62542.1"/>
    <property type="molecule type" value="mRNA"/>
</dbReference>
<feature type="chain" id="PRO_5001978127" evidence="2">
    <location>
        <begin position="24"/>
        <end position="90"/>
    </location>
</feature>
<dbReference type="AlphaFoldDB" id="A0A0A0V5S8"/>
<name>A0A0A0V5S8_SCYTH</name>
<evidence type="ECO:0000259" key="3">
    <source>
        <dbReference type="PROSITE" id="PS51323"/>
    </source>
</evidence>
<dbReference type="PROSITE" id="PS51323">
    <property type="entry name" value="IGFBP_N_2"/>
    <property type="match status" value="1"/>
</dbReference>
<protein>
    <submittedName>
        <fullName evidence="4">Venom peptide U11-SYTX-Sth1a</fullName>
    </submittedName>
</protein>
<feature type="domain" description="IGFBP N-terminal" evidence="3">
    <location>
        <begin position="23"/>
        <end position="90"/>
    </location>
</feature>
<sequence>MRGILTFTVFIVFLVCMMDEAEASDYCNTECDRTTCGKVSCACGVHLDVCGCCSVCNLCPGDKCNVYDSYCGSGSKCKFPSENSLDGVCE</sequence>